<dbReference type="PANTHER" id="PTHR31221">
    <property type="entry name" value="WRKY TRANSCRIPTION FACTOR PROTEIN 1-RELATED"/>
    <property type="match status" value="1"/>
</dbReference>
<dbReference type="FunFam" id="2.20.25.80:FF:000003">
    <property type="entry name" value="WRKY transcription factor 57"/>
    <property type="match status" value="1"/>
</dbReference>
<reference evidence="7" key="1">
    <citation type="submission" date="2020-05" db="EMBL/GenBank/DDBJ databases">
        <title>WGS assembly of Panicum virgatum.</title>
        <authorList>
            <person name="Lovell J.T."/>
            <person name="Jenkins J."/>
            <person name="Shu S."/>
            <person name="Juenger T.E."/>
            <person name="Schmutz J."/>
        </authorList>
    </citation>
    <scope>NUCLEOTIDE SEQUENCE</scope>
    <source>
        <strain evidence="7">AP13</strain>
    </source>
</reference>
<dbReference type="InterPro" id="IPR003657">
    <property type="entry name" value="WRKY_dom"/>
</dbReference>
<dbReference type="GO" id="GO:0043565">
    <property type="term" value="F:sequence-specific DNA binding"/>
    <property type="evidence" value="ECO:0007669"/>
    <property type="project" value="InterPro"/>
</dbReference>
<accession>A0A8T0RMU6</accession>
<dbReference type="Pfam" id="PF03106">
    <property type="entry name" value="WRKY"/>
    <property type="match status" value="1"/>
</dbReference>
<evidence type="ECO:0000259" key="6">
    <source>
        <dbReference type="PROSITE" id="PS50811"/>
    </source>
</evidence>
<keyword evidence="8" id="KW-1185">Reference proteome</keyword>
<keyword evidence="4" id="KW-0804">Transcription</keyword>
<dbReference type="SMART" id="SM00774">
    <property type="entry name" value="WRKY"/>
    <property type="match status" value="1"/>
</dbReference>
<comment type="subcellular location">
    <subcellularLocation>
        <location evidence="1">Nucleus</location>
    </subcellularLocation>
</comment>
<keyword evidence="3" id="KW-0238">DNA-binding</keyword>
<name>A0A8T0RMU6_PANVG</name>
<dbReference type="PROSITE" id="PS50811">
    <property type="entry name" value="WRKY"/>
    <property type="match status" value="1"/>
</dbReference>
<evidence type="ECO:0000256" key="3">
    <source>
        <dbReference type="ARBA" id="ARBA00023125"/>
    </source>
</evidence>
<sequence>MAAPLGLVGHEAYAACSYPQPAAAAASSYFSPPELVADSGGAVMELAPPMADYCLPGIMGARTPDYYCSPPAPVFANGGAAAAENEMMNSMSYVGDDGRMITMSGSAGNGGRPSPRIGFRTRSEVDVLDDGFKWRKYGKKAVKSSPNPRNYYRCSAEGCGVKKRVERDGDDPRYVVTTYDGVHNHAVPGRGAQRPARSAPLVAAPWSAPAAPCDPWGTQLHAAAHSSESSY</sequence>
<dbReference type="GO" id="GO:0005634">
    <property type="term" value="C:nucleus"/>
    <property type="evidence" value="ECO:0007669"/>
    <property type="project" value="UniProtKB-SubCell"/>
</dbReference>
<dbReference type="GO" id="GO:0003700">
    <property type="term" value="F:DNA-binding transcription factor activity"/>
    <property type="evidence" value="ECO:0007669"/>
    <property type="project" value="InterPro"/>
</dbReference>
<dbReference type="AlphaFoldDB" id="A0A8T0RMU6"/>
<evidence type="ECO:0000256" key="1">
    <source>
        <dbReference type="ARBA" id="ARBA00004123"/>
    </source>
</evidence>
<dbReference type="Gene3D" id="2.20.25.80">
    <property type="entry name" value="WRKY domain"/>
    <property type="match status" value="1"/>
</dbReference>
<organism evidence="7 8">
    <name type="scientific">Panicum virgatum</name>
    <name type="common">Blackwell switchgrass</name>
    <dbReference type="NCBI Taxonomy" id="38727"/>
    <lineage>
        <taxon>Eukaryota</taxon>
        <taxon>Viridiplantae</taxon>
        <taxon>Streptophyta</taxon>
        <taxon>Embryophyta</taxon>
        <taxon>Tracheophyta</taxon>
        <taxon>Spermatophyta</taxon>
        <taxon>Magnoliopsida</taxon>
        <taxon>Liliopsida</taxon>
        <taxon>Poales</taxon>
        <taxon>Poaceae</taxon>
        <taxon>PACMAD clade</taxon>
        <taxon>Panicoideae</taxon>
        <taxon>Panicodae</taxon>
        <taxon>Paniceae</taxon>
        <taxon>Panicinae</taxon>
        <taxon>Panicum</taxon>
        <taxon>Panicum sect. Hiantes</taxon>
    </lineage>
</organism>
<dbReference type="InterPro" id="IPR044810">
    <property type="entry name" value="WRKY_plant"/>
</dbReference>
<dbReference type="SUPFAM" id="SSF118290">
    <property type="entry name" value="WRKY DNA-binding domain"/>
    <property type="match status" value="1"/>
</dbReference>
<evidence type="ECO:0000256" key="5">
    <source>
        <dbReference type="ARBA" id="ARBA00023242"/>
    </source>
</evidence>
<keyword evidence="2" id="KW-0805">Transcription regulation</keyword>
<comment type="caution">
    <text evidence="7">The sequence shown here is derived from an EMBL/GenBank/DDBJ whole genome shotgun (WGS) entry which is preliminary data.</text>
</comment>
<dbReference type="OrthoDB" id="693960at2759"/>
<keyword evidence="5" id="KW-0539">Nucleus</keyword>
<evidence type="ECO:0000256" key="4">
    <source>
        <dbReference type="ARBA" id="ARBA00023163"/>
    </source>
</evidence>
<dbReference type="EMBL" id="CM029046">
    <property type="protein sequence ID" value="KAG2586500.1"/>
    <property type="molecule type" value="Genomic_DNA"/>
</dbReference>
<dbReference type="InterPro" id="IPR036576">
    <property type="entry name" value="WRKY_dom_sf"/>
</dbReference>
<dbReference type="Proteomes" id="UP000823388">
    <property type="component" value="Chromosome 5N"/>
</dbReference>
<evidence type="ECO:0000313" key="8">
    <source>
        <dbReference type="Proteomes" id="UP000823388"/>
    </source>
</evidence>
<gene>
    <name evidence="7" type="ORF">PVAP13_5NG041300</name>
</gene>
<feature type="domain" description="WRKY" evidence="6">
    <location>
        <begin position="123"/>
        <end position="188"/>
    </location>
</feature>
<evidence type="ECO:0000256" key="2">
    <source>
        <dbReference type="ARBA" id="ARBA00023015"/>
    </source>
</evidence>
<proteinExistence type="predicted"/>
<protein>
    <recommendedName>
        <fullName evidence="6">WRKY domain-containing protein</fullName>
    </recommendedName>
</protein>
<evidence type="ECO:0000313" key="7">
    <source>
        <dbReference type="EMBL" id="KAG2586500.1"/>
    </source>
</evidence>
<dbReference type="PANTHER" id="PTHR31221:SF372">
    <property type="entry name" value="WRKY DOMAIN-CONTAINING PROTEIN"/>
    <property type="match status" value="1"/>
</dbReference>